<dbReference type="EMBL" id="JACCJB010000007">
    <property type="protein sequence ID" value="KAF6225540.1"/>
    <property type="molecule type" value="Genomic_DNA"/>
</dbReference>
<dbReference type="Proteomes" id="UP000593566">
    <property type="component" value="Unassembled WGS sequence"/>
</dbReference>
<sequence length="305" mass="34105">MLTDRKPNPLVVIGAEDENETGWVDFRRRIEPLLGSAPCDIDLTIETETLKELSGAVYDSKQPVDEDASTVPVDIEDQEIVVSILEITDTSRLERRPDIHDGLALKKFWDEGKPANVKVRTYMAEQGGDLAAGVMAALGSSLDLDPRLFQSGLRGHKRVLAPSDHHRAPFTSIKFGVPKLSTPLMTDAEKFKVTFYVKPDDDVGSPFFTISPLLRLNCFCWGRVITSIDDKDRRINGVSDTTVGHAEGIKKSLSLVQRGGSLGWKGEDVRLVKETKNALEEDFKRVVRETELLWETREKMASNRR</sequence>
<name>A0A8H6CKY1_9LECA</name>
<dbReference type="AlphaFoldDB" id="A0A8H6CKY1"/>
<proteinExistence type="predicted"/>
<organism evidence="1 2">
    <name type="scientific">Letharia lupina</name>
    <dbReference type="NCBI Taxonomy" id="560253"/>
    <lineage>
        <taxon>Eukaryota</taxon>
        <taxon>Fungi</taxon>
        <taxon>Dikarya</taxon>
        <taxon>Ascomycota</taxon>
        <taxon>Pezizomycotina</taxon>
        <taxon>Lecanoromycetes</taxon>
        <taxon>OSLEUM clade</taxon>
        <taxon>Lecanoromycetidae</taxon>
        <taxon>Lecanorales</taxon>
        <taxon>Lecanorineae</taxon>
        <taxon>Parmeliaceae</taxon>
        <taxon>Letharia</taxon>
    </lineage>
</organism>
<protein>
    <submittedName>
        <fullName evidence="1">Uncharacterized protein</fullName>
    </submittedName>
</protein>
<comment type="caution">
    <text evidence="1">The sequence shown here is derived from an EMBL/GenBank/DDBJ whole genome shotgun (WGS) entry which is preliminary data.</text>
</comment>
<dbReference type="GeneID" id="59337935"/>
<keyword evidence="2" id="KW-1185">Reference proteome</keyword>
<evidence type="ECO:0000313" key="1">
    <source>
        <dbReference type="EMBL" id="KAF6225540.1"/>
    </source>
</evidence>
<gene>
    <name evidence="1" type="ORF">HO133_009540</name>
</gene>
<evidence type="ECO:0000313" key="2">
    <source>
        <dbReference type="Proteomes" id="UP000593566"/>
    </source>
</evidence>
<reference evidence="1 2" key="1">
    <citation type="journal article" date="2020" name="Genomics">
        <title>Complete, high-quality genomes from long-read metagenomic sequencing of two wolf lichen thalli reveals enigmatic genome architecture.</title>
        <authorList>
            <person name="McKenzie S.K."/>
            <person name="Walston R.F."/>
            <person name="Allen J.L."/>
        </authorList>
    </citation>
    <scope>NUCLEOTIDE SEQUENCE [LARGE SCALE GENOMIC DNA]</scope>
    <source>
        <strain evidence="1">WasteWater1</strain>
    </source>
</reference>
<dbReference type="RefSeq" id="XP_037154249.1">
    <property type="nucleotide sequence ID" value="XM_037300401.1"/>
</dbReference>
<accession>A0A8H6CKY1</accession>